<name>A0A0A0RVY0_9CAUD</name>
<dbReference type="EMBL" id="KM236243">
    <property type="protein sequence ID" value="AIW03868.1"/>
    <property type="molecule type" value="Genomic_DNA"/>
</dbReference>
<reference evidence="1 2" key="1">
    <citation type="submission" date="2014-07" db="EMBL/GenBank/DDBJ databases">
        <title>The Complete Genome of Enterotoxigenic Escherichia coli Siphophage Seurat.</title>
        <authorList>
            <person name="Doan D.P."/>
            <person name="Lessor L.E."/>
            <person name="Hernandez A.C."/>
            <person name="Everett G.F.K."/>
        </authorList>
    </citation>
    <scope>NUCLEOTIDE SEQUENCE [LARGE SCALE GENOMIC DNA]</scope>
</reference>
<dbReference type="KEGG" id="vg:24608616"/>
<sequence length="353" mass="38580">MSKSKIILPFGRGETDLTRLTDVIVPEIFTGYVQTQTAELSALIQSGAVVMDERLSANLAGAGLTFNEPFYNDLKDEDEDIAVDKGNPSKPSNITTGSEVQVRMSRSKSWGSADLVSALIGNDPMTAIGNRVSAWWVRRLQAAYIATWKGVFANAKKSHNDDLTFDISGESFTNNQTNFTASNFINATATMGDAARGLTMIMVHSTVRNRMRQLNLIDFIPDARGETQFEYYQGLRIIEDDSMPHDPSTGVFESWLFGPGATAMGAGSPKVPTAVVRDEAANQGAGEEVLHNRVEWILHPVGHAWAAAQTAKGGPSNAATTNNLAHEDSWRRAFPERKQLKVARLITREYQGS</sequence>
<protein>
    <submittedName>
        <fullName evidence="1">Capsid protein</fullName>
    </submittedName>
</protein>
<evidence type="ECO:0000313" key="2">
    <source>
        <dbReference type="Proteomes" id="UP000030205"/>
    </source>
</evidence>
<organism evidence="1 2">
    <name type="scientific">Escherichia phage Seurat</name>
    <dbReference type="NCBI Taxonomy" id="1540098"/>
    <lineage>
        <taxon>Viruses</taxon>
        <taxon>Duplodnaviria</taxon>
        <taxon>Heunggongvirae</taxon>
        <taxon>Uroviricota</taxon>
        <taxon>Caudoviricetes</taxon>
        <taxon>Queuovirinae</taxon>
        <taxon>Seuratvirus</taxon>
        <taxon>Seuratvirus seurat</taxon>
    </lineage>
</organism>
<evidence type="ECO:0000313" key="1">
    <source>
        <dbReference type="EMBL" id="AIW03868.1"/>
    </source>
</evidence>
<dbReference type="Proteomes" id="UP000030205">
    <property type="component" value="Segment"/>
</dbReference>
<keyword evidence="2" id="KW-1185">Reference proteome</keyword>
<dbReference type="GeneID" id="24608616"/>
<dbReference type="RefSeq" id="YP_009151949.1">
    <property type="nucleotide sequence ID" value="NC_027378.1"/>
</dbReference>
<accession>A0A0A0RVY0</accession>
<gene>
    <name evidence="1" type="ORF">CPT_Seurat5</name>
</gene>
<dbReference type="OrthoDB" id="14333at10239"/>
<proteinExistence type="predicted"/>